<dbReference type="PANTHER" id="PTHR32305:SF15">
    <property type="entry name" value="PROTEIN RHSA-RELATED"/>
    <property type="match status" value="1"/>
</dbReference>
<dbReference type="Gene3D" id="2.180.10.10">
    <property type="entry name" value="RHS repeat-associated core"/>
    <property type="match status" value="1"/>
</dbReference>
<evidence type="ECO:0000259" key="2">
    <source>
        <dbReference type="Pfam" id="PF25023"/>
    </source>
</evidence>
<dbReference type="InterPro" id="IPR006530">
    <property type="entry name" value="YD"/>
</dbReference>
<keyword evidence="4" id="KW-1185">Reference proteome</keyword>
<organism evidence="3 4">
    <name type="scientific">Lysinibacillus parviboronicapiens</name>
    <dbReference type="NCBI Taxonomy" id="436516"/>
    <lineage>
        <taxon>Bacteria</taxon>
        <taxon>Bacillati</taxon>
        <taxon>Bacillota</taxon>
        <taxon>Bacilli</taxon>
        <taxon>Bacillales</taxon>
        <taxon>Bacillaceae</taxon>
        <taxon>Lysinibacillus</taxon>
    </lineage>
</organism>
<dbReference type="NCBIfam" id="TIGR01643">
    <property type="entry name" value="YD_repeat_2x"/>
    <property type="match status" value="2"/>
</dbReference>
<dbReference type="InterPro" id="IPR056823">
    <property type="entry name" value="TEN-like_YD-shell"/>
</dbReference>
<dbReference type="RefSeq" id="WP_354472237.1">
    <property type="nucleotide sequence ID" value="NZ_JBEPSB010000015.1"/>
</dbReference>
<reference evidence="3 4" key="1">
    <citation type="submission" date="2024-06" db="EMBL/GenBank/DDBJ databases">
        <title>Sorghum-associated microbial communities from plants grown in Nebraska, USA.</title>
        <authorList>
            <person name="Schachtman D."/>
        </authorList>
    </citation>
    <scope>NUCLEOTIDE SEQUENCE [LARGE SCALE GENOMIC DNA]</scope>
    <source>
        <strain evidence="3 4">736</strain>
    </source>
</reference>
<evidence type="ECO:0000313" key="3">
    <source>
        <dbReference type="EMBL" id="MET4561962.1"/>
    </source>
</evidence>
<dbReference type="InterPro" id="IPR050708">
    <property type="entry name" value="T6SS_VgrG/RHS"/>
</dbReference>
<keyword evidence="1" id="KW-0677">Repeat</keyword>
<dbReference type="Pfam" id="PF25023">
    <property type="entry name" value="TEN_YD-shell"/>
    <property type="match status" value="1"/>
</dbReference>
<name>A0ABV2PLZ1_9BACI</name>
<proteinExistence type="predicted"/>
<dbReference type="Proteomes" id="UP001549363">
    <property type="component" value="Unassembled WGS sequence"/>
</dbReference>
<evidence type="ECO:0000256" key="1">
    <source>
        <dbReference type="ARBA" id="ARBA00022737"/>
    </source>
</evidence>
<feature type="domain" description="Teneurin-like YD-shell" evidence="2">
    <location>
        <begin position="203"/>
        <end position="382"/>
    </location>
</feature>
<evidence type="ECO:0000313" key="4">
    <source>
        <dbReference type="Proteomes" id="UP001549363"/>
    </source>
</evidence>
<sequence length="404" mass="46852">MKAREQGGKNVKFNYDTEEQLTAVINEKGETYQFERDTKGNIIKEIGFDEMEKTYERSLAGLVQRIVRPDNRWTAYQHDGLGNVIRSDYYDDTWETFGYDKNGSLIETANEHVTVKLERDPSGQVIKEWQNDHWIASSYDELGNRSQITSSLGAKIDVARNVMGNVSQITASRSEQEQWTAALQYNELGQEIERILPGDVISKWQYDTTGRPTHHRISSQNRDTRRRKYNWDVNHRLRSTVNELTGVKITYGYDEFSNLVWSNQGGQFDFLHRSVDDVGNLYETKEKTDRVYGAGSRLLETRDAKFFYDEEGNLVEKVEKNGDTWKYEYNGNGMMAKVIKPDKTEVTFKYDSLGRRIEKSSDDKTIQFVWDGSTILHEYSENDSVELENDNLVTWVFNAVVTFS</sequence>
<gene>
    <name evidence="3" type="ORF">ABIA69_003132</name>
</gene>
<dbReference type="EMBL" id="JBEPSB010000015">
    <property type="protein sequence ID" value="MET4561962.1"/>
    <property type="molecule type" value="Genomic_DNA"/>
</dbReference>
<protein>
    <submittedName>
        <fullName evidence="3">YD repeat-containing protein</fullName>
    </submittedName>
</protein>
<dbReference type="PANTHER" id="PTHR32305">
    <property type="match status" value="1"/>
</dbReference>
<accession>A0ABV2PLZ1</accession>
<comment type="caution">
    <text evidence="3">The sequence shown here is derived from an EMBL/GenBank/DDBJ whole genome shotgun (WGS) entry which is preliminary data.</text>
</comment>